<keyword evidence="3" id="KW-0677">Repeat</keyword>
<evidence type="ECO:0000313" key="6">
    <source>
        <dbReference type="EMBL" id="KAK3346535.1"/>
    </source>
</evidence>
<reference evidence="6" key="1">
    <citation type="journal article" date="2023" name="Mol. Phylogenet. Evol.">
        <title>Genome-scale phylogeny and comparative genomics of the fungal order Sordariales.</title>
        <authorList>
            <person name="Hensen N."/>
            <person name="Bonometti L."/>
            <person name="Westerberg I."/>
            <person name="Brannstrom I.O."/>
            <person name="Guillou S."/>
            <person name="Cros-Aarteil S."/>
            <person name="Calhoun S."/>
            <person name="Haridas S."/>
            <person name="Kuo A."/>
            <person name="Mondo S."/>
            <person name="Pangilinan J."/>
            <person name="Riley R."/>
            <person name="LaButti K."/>
            <person name="Andreopoulos B."/>
            <person name="Lipzen A."/>
            <person name="Chen C."/>
            <person name="Yan M."/>
            <person name="Daum C."/>
            <person name="Ng V."/>
            <person name="Clum A."/>
            <person name="Steindorff A."/>
            <person name="Ohm R.A."/>
            <person name="Martin F."/>
            <person name="Silar P."/>
            <person name="Natvig D.O."/>
            <person name="Lalanne C."/>
            <person name="Gautier V."/>
            <person name="Ament-Velasquez S.L."/>
            <person name="Kruys A."/>
            <person name="Hutchinson M.I."/>
            <person name="Powell A.J."/>
            <person name="Barry K."/>
            <person name="Miller A.N."/>
            <person name="Grigoriev I.V."/>
            <person name="Debuchy R."/>
            <person name="Gladieux P."/>
            <person name="Hiltunen Thoren M."/>
            <person name="Johannesson H."/>
        </authorList>
    </citation>
    <scope>NUCLEOTIDE SEQUENCE</scope>
    <source>
        <strain evidence="6">CBS 955.72</strain>
    </source>
</reference>
<name>A0AAJ0MAT4_9PEZI</name>
<evidence type="ECO:0000256" key="3">
    <source>
        <dbReference type="ARBA" id="ARBA00022737"/>
    </source>
</evidence>
<dbReference type="AlphaFoldDB" id="A0AAJ0MAT4"/>
<dbReference type="GO" id="GO:0007018">
    <property type="term" value="P:microtubule-based movement"/>
    <property type="evidence" value="ECO:0007669"/>
    <property type="project" value="TreeGrafter"/>
</dbReference>
<sequence>MAKAVESSLRTEPELGKYQEAEQMHRQMLQPREKDLSKEHPDTLISMSNLASVFDSQGKYQEAEQICRQVLQLREKVLGKEHPNTLISMNDLASVLKTQAK</sequence>
<evidence type="ECO:0000256" key="1">
    <source>
        <dbReference type="ARBA" id="ARBA00004496"/>
    </source>
</evidence>
<dbReference type="SUPFAM" id="SSF48452">
    <property type="entry name" value="TPR-like"/>
    <property type="match status" value="1"/>
</dbReference>
<accession>A0AAJ0MAT4</accession>
<dbReference type="PANTHER" id="PTHR45783:SF3">
    <property type="entry name" value="KINESIN LIGHT CHAIN"/>
    <property type="match status" value="1"/>
</dbReference>
<dbReference type="InterPro" id="IPR011990">
    <property type="entry name" value="TPR-like_helical_dom_sf"/>
</dbReference>
<dbReference type="Proteomes" id="UP001275084">
    <property type="component" value="Unassembled WGS sequence"/>
</dbReference>
<keyword evidence="2" id="KW-0963">Cytoplasm</keyword>
<dbReference type="PANTHER" id="PTHR45783">
    <property type="entry name" value="KINESIN LIGHT CHAIN"/>
    <property type="match status" value="1"/>
</dbReference>
<protein>
    <recommendedName>
        <fullName evidence="8">Kinesin light chain</fullName>
    </recommendedName>
</protein>
<dbReference type="GO" id="GO:0005737">
    <property type="term" value="C:cytoplasm"/>
    <property type="evidence" value="ECO:0007669"/>
    <property type="project" value="UniProtKB-SubCell"/>
</dbReference>
<reference evidence="6" key="2">
    <citation type="submission" date="2023-06" db="EMBL/GenBank/DDBJ databases">
        <authorList>
            <consortium name="Lawrence Berkeley National Laboratory"/>
            <person name="Haridas S."/>
            <person name="Hensen N."/>
            <person name="Bonometti L."/>
            <person name="Westerberg I."/>
            <person name="Brannstrom I.O."/>
            <person name="Guillou S."/>
            <person name="Cros-Aarteil S."/>
            <person name="Calhoun S."/>
            <person name="Kuo A."/>
            <person name="Mondo S."/>
            <person name="Pangilinan J."/>
            <person name="Riley R."/>
            <person name="Labutti K."/>
            <person name="Andreopoulos B."/>
            <person name="Lipzen A."/>
            <person name="Chen C."/>
            <person name="Yanf M."/>
            <person name="Daum C."/>
            <person name="Ng V."/>
            <person name="Clum A."/>
            <person name="Steindorff A."/>
            <person name="Ohm R."/>
            <person name="Martin F."/>
            <person name="Silar P."/>
            <person name="Natvig D."/>
            <person name="Lalanne C."/>
            <person name="Gautier V."/>
            <person name="Ament-Velasquez S.L."/>
            <person name="Kruys A."/>
            <person name="Hutchinson M.I."/>
            <person name="Powell A.J."/>
            <person name="Barry K."/>
            <person name="Miller A.N."/>
            <person name="Grigoriev I.V."/>
            <person name="Debuchy R."/>
            <person name="Gladieux P."/>
            <person name="Thoren M.H."/>
            <person name="Johannesson H."/>
        </authorList>
    </citation>
    <scope>NUCLEOTIDE SEQUENCE</scope>
    <source>
        <strain evidence="6">CBS 955.72</strain>
    </source>
</reference>
<evidence type="ECO:0000256" key="2">
    <source>
        <dbReference type="ARBA" id="ARBA00022490"/>
    </source>
</evidence>
<dbReference type="GO" id="GO:0005871">
    <property type="term" value="C:kinesin complex"/>
    <property type="evidence" value="ECO:0007669"/>
    <property type="project" value="InterPro"/>
</dbReference>
<keyword evidence="7" id="KW-1185">Reference proteome</keyword>
<evidence type="ECO:0000256" key="4">
    <source>
        <dbReference type="ARBA" id="ARBA00022803"/>
    </source>
</evidence>
<feature type="compositionally biased region" description="Basic and acidic residues" evidence="5">
    <location>
        <begin position="9"/>
        <end position="40"/>
    </location>
</feature>
<keyword evidence="4" id="KW-0802">TPR repeat</keyword>
<dbReference type="EMBL" id="JAUIQD010000006">
    <property type="protein sequence ID" value="KAK3346535.1"/>
    <property type="molecule type" value="Genomic_DNA"/>
</dbReference>
<dbReference type="Gene3D" id="1.25.40.10">
    <property type="entry name" value="Tetratricopeptide repeat domain"/>
    <property type="match status" value="1"/>
</dbReference>
<proteinExistence type="predicted"/>
<feature type="region of interest" description="Disordered" evidence="5">
    <location>
        <begin position="1"/>
        <end position="40"/>
    </location>
</feature>
<evidence type="ECO:0000313" key="7">
    <source>
        <dbReference type="Proteomes" id="UP001275084"/>
    </source>
</evidence>
<comment type="caution">
    <text evidence="6">The sequence shown here is derived from an EMBL/GenBank/DDBJ whole genome shotgun (WGS) entry which is preliminary data.</text>
</comment>
<dbReference type="InterPro" id="IPR002151">
    <property type="entry name" value="Kinesin_light"/>
</dbReference>
<comment type="subcellular location">
    <subcellularLocation>
        <location evidence="1">Cytoplasm</location>
    </subcellularLocation>
</comment>
<organism evidence="6 7">
    <name type="scientific">Lasiosphaeria hispida</name>
    <dbReference type="NCBI Taxonomy" id="260671"/>
    <lineage>
        <taxon>Eukaryota</taxon>
        <taxon>Fungi</taxon>
        <taxon>Dikarya</taxon>
        <taxon>Ascomycota</taxon>
        <taxon>Pezizomycotina</taxon>
        <taxon>Sordariomycetes</taxon>
        <taxon>Sordariomycetidae</taxon>
        <taxon>Sordariales</taxon>
        <taxon>Lasiosphaeriaceae</taxon>
        <taxon>Lasiosphaeria</taxon>
    </lineage>
</organism>
<gene>
    <name evidence="6" type="ORF">B0T25DRAFT_461163</name>
</gene>
<dbReference type="Pfam" id="PF13374">
    <property type="entry name" value="TPR_10"/>
    <property type="match status" value="2"/>
</dbReference>
<evidence type="ECO:0000256" key="5">
    <source>
        <dbReference type="SAM" id="MobiDB-lite"/>
    </source>
</evidence>
<dbReference type="GO" id="GO:0019894">
    <property type="term" value="F:kinesin binding"/>
    <property type="evidence" value="ECO:0007669"/>
    <property type="project" value="TreeGrafter"/>
</dbReference>
<evidence type="ECO:0008006" key="8">
    <source>
        <dbReference type="Google" id="ProtNLM"/>
    </source>
</evidence>